<reference evidence="7" key="1">
    <citation type="submission" date="2013-11" db="EMBL/GenBank/DDBJ databases">
        <title>Genome sequence of the fusiform rust pathogen reveals effectors for host alternation and coevolution with pine.</title>
        <authorList>
            <consortium name="DOE Joint Genome Institute"/>
            <person name="Smith K."/>
            <person name="Pendleton A."/>
            <person name="Kubisiak T."/>
            <person name="Anderson C."/>
            <person name="Salamov A."/>
            <person name="Aerts A."/>
            <person name="Riley R."/>
            <person name="Clum A."/>
            <person name="Lindquist E."/>
            <person name="Ence D."/>
            <person name="Campbell M."/>
            <person name="Kronenberg Z."/>
            <person name="Feau N."/>
            <person name="Dhillon B."/>
            <person name="Hamelin R."/>
            <person name="Burleigh J."/>
            <person name="Smith J."/>
            <person name="Yandell M."/>
            <person name="Nelson C."/>
            <person name="Grigoriev I."/>
            <person name="Davis J."/>
        </authorList>
    </citation>
    <scope>NUCLEOTIDE SEQUENCE</scope>
    <source>
        <strain evidence="7">G11</strain>
    </source>
</reference>
<dbReference type="GO" id="GO:0043124">
    <property type="term" value="P:negative regulation of canonical NF-kappaB signal transduction"/>
    <property type="evidence" value="ECO:0007669"/>
    <property type="project" value="InterPro"/>
</dbReference>
<evidence type="ECO:0000313" key="8">
    <source>
        <dbReference type="Proteomes" id="UP000886653"/>
    </source>
</evidence>
<comment type="subcellular location">
    <subcellularLocation>
        <location evidence="1">Nucleus</location>
    </subcellularLocation>
</comment>
<protein>
    <submittedName>
        <fullName evidence="7">Uncharacterized protein</fullName>
    </submittedName>
</protein>
<feature type="region of interest" description="Disordered" evidence="6">
    <location>
        <begin position="246"/>
        <end position="289"/>
    </location>
</feature>
<keyword evidence="5" id="KW-0539">Nucleus</keyword>
<keyword evidence="3" id="KW-0677">Repeat</keyword>
<keyword evidence="4" id="KW-0040">ANK repeat</keyword>
<dbReference type="Proteomes" id="UP000886653">
    <property type="component" value="Unassembled WGS sequence"/>
</dbReference>
<keyword evidence="2" id="KW-0597">Phosphoprotein</keyword>
<feature type="compositionally biased region" description="Polar residues" evidence="6">
    <location>
        <begin position="117"/>
        <end position="126"/>
    </location>
</feature>
<keyword evidence="8" id="KW-1185">Reference proteome</keyword>
<gene>
    <name evidence="7" type="ORF">CROQUDRAFT_99781</name>
</gene>
<dbReference type="GO" id="GO:0005634">
    <property type="term" value="C:nucleus"/>
    <property type="evidence" value="ECO:0007669"/>
    <property type="project" value="UniProtKB-SubCell"/>
</dbReference>
<accession>A0A9P6T662</accession>
<evidence type="ECO:0000256" key="4">
    <source>
        <dbReference type="ARBA" id="ARBA00023043"/>
    </source>
</evidence>
<dbReference type="PANTHER" id="PTHR15263">
    <property type="entry name" value="I-KAPPA-B-LIKE PROTEIN IKBL"/>
    <property type="match status" value="1"/>
</dbReference>
<name>A0A9P6T662_9BASI</name>
<dbReference type="InterPro" id="IPR038753">
    <property type="entry name" value="NFKBIL1"/>
</dbReference>
<comment type="caution">
    <text evidence="7">The sequence shown here is derived from an EMBL/GenBank/DDBJ whole genome shotgun (WGS) entry which is preliminary data.</text>
</comment>
<evidence type="ECO:0000256" key="5">
    <source>
        <dbReference type="ARBA" id="ARBA00023242"/>
    </source>
</evidence>
<evidence type="ECO:0000256" key="6">
    <source>
        <dbReference type="SAM" id="MobiDB-lite"/>
    </source>
</evidence>
<dbReference type="AlphaFoldDB" id="A0A9P6T662"/>
<feature type="compositionally biased region" description="Basic and acidic residues" evidence="6">
    <location>
        <begin position="73"/>
        <end position="82"/>
    </location>
</feature>
<feature type="region of interest" description="Disordered" evidence="6">
    <location>
        <begin position="1"/>
        <end position="24"/>
    </location>
</feature>
<organism evidence="7 8">
    <name type="scientific">Cronartium quercuum f. sp. fusiforme G11</name>
    <dbReference type="NCBI Taxonomy" id="708437"/>
    <lineage>
        <taxon>Eukaryota</taxon>
        <taxon>Fungi</taxon>
        <taxon>Dikarya</taxon>
        <taxon>Basidiomycota</taxon>
        <taxon>Pucciniomycotina</taxon>
        <taxon>Pucciniomycetes</taxon>
        <taxon>Pucciniales</taxon>
        <taxon>Coleosporiaceae</taxon>
        <taxon>Cronartium</taxon>
    </lineage>
</organism>
<dbReference type="EMBL" id="MU167427">
    <property type="protein sequence ID" value="KAG0140677.1"/>
    <property type="molecule type" value="Genomic_DNA"/>
</dbReference>
<dbReference type="OrthoDB" id="412109at2759"/>
<evidence type="ECO:0000256" key="3">
    <source>
        <dbReference type="ARBA" id="ARBA00022737"/>
    </source>
</evidence>
<evidence type="ECO:0000256" key="2">
    <source>
        <dbReference type="ARBA" id="ARBA00022553"/>
    </source>
</evidence>
<proteinExistence type="predicted"/>
<evidence type="ECO:0000313" key="7">
    <source>
        <dbReference type="EMBL" id="KAG0140677.1"/>
    </source>
</evidence>
<sequence length="431" mass="49826">MSLLAPTPSSPRLQPPSKRPASPISSDVGYFINCVPGLRHSADEKQFAFVLPISQFRLLMMVVGKLRMKNDRESSDLLTERGKSKRRCRQPTRSPSVDPPPATYGYMADESIDVFPSGSSSTSRAYHNSKGKQRATEPGIGDELVINWTTTSAQVANRLLSMPAQNDREFKLKLQDALRAEDDVRFESLIEEDPYLPRRWQSSNSHRHTQTDMDGHLLGRMEAEEYDEYIRKRMWSRTNRTDYLNTKDREEKDREGRERVAQARAQQKLDRQKKEKLRAEKESRRKDKDLKRCRASYEQRWEIINFLQFGTQTGATKTSSTFLNDTRQILRPDEIPWPFYPPELVNDCFPFPTPPADQITHHSVKQFLIGHIPASDSTAKRKVIRAALLVYHPDRFNRLIHRIKDIDGAQSKVRELGLRVSQILNELNHDL</sequence>
<feature type="region of interest" description="Disordered" evidence="6">
    <location>
        <begin position="73"/>
        <end position="136"/>
    </location>
</feature>
<dbReference type="PANTHER" id="PTHR15263:SF1">
    <property type="entry name" value="NF-KAPPA-B INHIBITOR-LIKE PROTEIN 1"/>
    <property type="match status" value="1"/>
</dbReference>
<evidence type="ECO:0000256" key="1">
    <source>
        <dbReference type="ARBA" id="ARBA00004123"/>
    </source>
</evidence>